<keyword evidence="4" id="KW-0732">Signal</keyword>
<feature type="transmembrane region" description="Helical" evidence="9">
    <location>
        <begin position="248"/>
        <end position="267"/>
    </location>
</feature>
<dbReference type="GO" id="GO:0005637">
    <property type="term" value="C:nuclear inner membrane"/>
    <property type="evidence" value="ECO:0007669"/>
    <property type="project" value="UniProtKB-SubCell"/>
</dbReference>
<comment type="subcellular location">
    <subcellularLocation>
        <location evidence="1">Nucleus inner membrane</location>
        <topology evidence="1">Multi-pass membrane protein</topology>
        <orientation evidence="1">Nucleoplasmic side</orientation>
    </subcellularLocation>
</comment>
<evidence type="ECO:0000256" key="1">
    <source>
        <dbReference type="ARBA" id="ARBA00004575"/>
    </source>
</evidence>
<keyword evidence="10" id="KW-1185">Reference proteome</keyword>
<reference evidence="11" key="1">
    <citation type="submission" date="2022-11" db="UniProtKB">
        <authorList>
            <consortium name="WormBaseParasite"/>
        </authorList>
    </citation>
    <scope>IDENTIFICATION</scope>
</reference>
<dbReference type="AlphaFoldDB" id="A0A914V0H8"/>
<sequence length="499" mass="58067">MVLLLLLLATYASADTIADRELLEAPQKVPGKLHRKLDMWYHPGQRMSIQFAFMNVILELNLTEAKTDGYELYQSANRSRVLEEHEADNKFFGLFKRVIHWKSKQIAPFERVYVGVDTKEPYMIFVKLIRIDYIRLFLFVGAIVLFLYAGKLARNVVFYYSSGCAFGLVASLLLIVFVIYRVTPTRTLGIPILLGGWSFSFYLIYALWQNLYTVLLQYQKWVAAYLVSVLLLSFGVCYRLGPPTNKRSYDLVQWALQLVALGVIYGSCQIPQLSLSLIGALVFVALFSRPLVAVWTWLRKLIRRFWPQSRRMLTEEEYEEEGRVETKRALNELRKFCRSPDANAWRITSRLRSPQRFAEFIEGAEHVDDEETEEYERFAEFIEGAEHVDDEETEEYERYGDDFEMDDGRDGNDYDPEFDLPRNAFVRRRLLANSGGPRSADRMVSRRLMKEQDVMSKSFSARPTVYASPHDKRSGRRSFHTQPAPVWHDEDVSSDEDDE</sequence>
<accession>A0A914V0H8</accession>
<keyword evidence="6 9" id="KW-0472">Membrane</keyword>
<dbReference type="Pfam" id="PF10225">
    <property type="entry name" value="NEMP"/>
    <property type="match status" value="1"/>
</dbReference>
<feature type="transmembrane region" description="Helical" evidence="9">
    <location>
        <begin position="273"/>
        <end position="298"/>
    </location>
</feature>
<dbReference type="WBParaSite" id="PSAMB.scaffold1417size31747.g13187.t2">
    <property type="protein sequence ID" value="PSAMB.scaffold1417size31747.g13187.t2"/>
    <property type="gene ID" value="PSAMB.scaffold1417size31747.g13187"/>
</dbReference>
<dbReference type="PANTHER" id="PTHR13598">
    <property type="entry name" value="AT07567P-RELATED"/>
    <property type="match status" value="1"/>
</dbReference>
<feature type="region of interest" description="Disordered" evidence="8">
    <location>
        <begin position="390"/>
        <end position="415"/>
    </location>
</feature>
<evidence type="ECO:0000313" key="10">
    <source>
        <dbReference type="Proteomes" id="UP000887566"/>
    </source>
</evidence>
<keyword evidence="3 9" id="KW-0812">Transmembrane</keyword>
<protein>
    <submittedName>
        <fullName evidence="11">Nuclear envelope integral membrane protein 1</fullName>
    </submittedName>
</protein>
<keyword evidence="7" id="KW-0539">Nucleus</keyword>
<keyword evidence="5 9" id="KW-1133">Transmembrane helix</keyword>
<evidence type="ECO:0000256" key="3">
    <source>
        <dbReference type="ARBA" id="ARBA00022692"/>
    </source>
</evidence>
<feature type="transmembrane region" description="Helical" evidence="9">
    <location>
        <begin position="187"/>
        <end position="208"/>
    </location>
</feature>
<evidence type="ECO:0000256" key="5">
    <source>
        <dbReference type="ARBA" id="ARBA00022989"/>
    </source>
</evidence>
<organism evidence="10 11">
    <name type="scientific">Plectus sambesii</name>
    <dbReference type="NCBI Taxonomy" id="2011161"/>
    <lineage>
        <taxon>Eukaryota</taxon>
        <taxon>Metazoa</taxon>
        <taxon>Ecdysozoa</taxon>
        <taxon>Nematoda</taxon>
        <taxon>Chromadorea</taxon>
        <taxon>Plectida</taxon>
        <taxon>Plectina</taxon>
        <taxon>Plectoidea</taxon>
        <taxon>Plectidae</taxon>
        <taxon>Plectus</taxon>
    </lineage>
</organism>
<evidence type="ECO:0000256" key="8">
    <source>
        <dbReference type="SAM" id="MobiDB-lite"/>
    </source>
</evidence>
<evidence type="ECO:0000256" key="4">
    <source>
        <dbReference type="ARBA" id="ARBA00022729"/>
    </source>
</evidence>
<evidence type="ECO:0000256" key="6">
    <source>
        <dbReference type="ARBA" id="ARBA00023136"/>
    </source>
</evidence>
<feature type="transmembrane region" description="Helical" evidence="9">
    <location>
        <begin position="220"/>
        <end position="241"/>
    </location>
</feature>
<comment type="similarity">
    <text evidence="2">Belongs to the NEMP family.</text>
</comment>
<dbReference type="Proteomes" id="UP000887566">
    <property type="component" value="Unplaced"/>
</dbReference>
<feature type="transmembrane region" description="Helical" evidence="9">
    <location>
        <begin position="133"/>
        <end position="150"/>
    </location>
</feature>
<evidence type="ECO:0000256" key="9">
    <source>
        <dbReference type="SAM" id="Phobius"/>
    </source>
</evidence>
<evidence type="ECO:0000256" key="7">
    <source>
        <dbReference type="ARBA" id="ARBA00023242"/>
    </source>
</evidence>
<evidence type="ECO:0000256" key="2">
    <source>
        <dbReference type="ARBA" id="ARBA00005748"/>
    </source>
</evidence>
<proteinExistence type="inferred from homology"/>
<feature type="transmembrane region" description="Helical" evidence="9">
    <location>
        <begin position="156"/>
        <end position="180"/>
    </location>
</feature>
<feature type="region of interest" description="Disordered" evidence="8">
    <location>
        <begin position="452"/>
        <end position="499"/>
    </location>
</feature>
<feature type="compositionally biased region" description="Basic and acidic residues" evidence="8">
    <location>
        <begin position="396"/>
        <end position="412"/>
    </location>
</feature>
<evidence type="ECO:0000313" key="11">
    <source>
        <dbReference type="WBParaSite" id="PSAMB.scaffold1417size31747.g13187.t2"/>
    </source>
</evidence>
<name>A0A914V0H8_9BILA</name>
<dbReference type="InterPro" id="IPR019358">
    <property type="entry name" value="NEMP_fam"/>
</dbReference>
<dbReference type="PANTHER" id="PTHR13598:SF1">
    <property type="entry name" value="AT07567P-RELATED"/>
    <property type="match status" value="1"/>
</dbReference>